<feature type="compositionally biased region" description="Basic residues" evidence="1">
    <location>
        <begin position="141"/>
        <end position="155"/>
    </location>
</feature>
<dbReference type="InterPro" id="IPR039914">
    <property type="entry name" value="SRP9-like"/>
</dbReference>
<dbReference type="STRING" id="1076872.G8ZLR3"/>
<feature type="domain" description="SRP9" evidence="2">
    <location>
        <begin position="3"/>
        <end position="79"/>
    </location>
</feature>
<name>G8ZLR3_TORDE</name>
<organism evidence="3 4">
    <name type="scientific">Torulaspora delbrueckii</name>
    <name type="common">Yeast</name>
    <name type="synonym">Candida colliculosa</name>
    <dbReference type="NCBI Taxonomy" id="4950"/>
    <lineage>
        <taxon>Eukaryota</taxon>
        <taxon>Fungi</taxon>
        <taxon>Dikarya</taxon>
        <taxon>Ascomycota</taxon>
        <taxon>Saccharomycotina</taxon>
        <taxon>Saccharomycetes</taxon>
        <taxon>Saccharomycetales</taxon>
        <taxon>Saccharomycetaceae</taxon>
        <taxon>Torulaspora</taxon>
    </lineage>
</organism>
<gene>
    <name evidence="3" type="primary">TDEL0A02250</name>
    <name evidence="3" type="ORF">TDEL_0A02250</name>
</gene>
<dbReference type="EMBL" id="HE616742">
    <property type="protein sequence ID" value="CCE89557.1"/>
    <property type="molecule type" value="Genomic_DNA"/>
</dbReference>
<dbReference type="RefSeq" id="XP_003678768.1">
    <property type="nucleotide sequence ID" value="XM_003678720.1"/>
</dbReference>
<evidence type="ECO:0000313" key="4">
    <source>
        <dbReference type="Proteomes" id="UP000005627"/>
    </source>
</evidence>
<evidence type="ECO:0000259" key="2">
    <source>
        <dbReference type="Pfam" id="PF05486"/>
    </source>
</evidence>
<dbReference type="FunCoup" id="G8ZLR3">
    <property type="interactions" value="57"/>
</dbReference>
<dbReference type="GeneID" id="11503092"/>
<dbReference type="Proteomes" id="UP000005627">
    <property type="component" value="Chromosome 1"/>
</dbReference>
<dbReference type="GO" id="GO:0005786">
    <property type="term" value="C:signal recognition particle, endoplasmic reticulum targeting"/>
    <property type="evidence" value="ECO:0007669"/>
    <property type="project" value="EnsemblFungi"/>
</dbReference>
<evidence type="ECO:0000313" key="3">
    <source>
        <dbReference type="EMBL" id="CCE89557.1"/>
    </source>
</evidence>
<keyword evidence="4" id="KW-1185">Reference proteome</keyword>
<dbReference type="AlphaFoldDB" id="G8ZLR3"/>
<dbReference type="eggNOG" id="ENOG502S2CK">
    <property type="taxonomic scope" value="Eukaryota"/>
</dbReference>
<accession>G8ZLR3</accession>
<sequence length="155" mass="17477">MSVKPIDTFITNSVQLFEANPSQTIFSISYKCKSKSTQKKPVVSFKTHNSHLSNHYKFKTNKSKDVSRLLSALGPRGVSITRGKIEKRAMKPVTKKLGKKNKKKAHVKDVVGLSTLMVNTDVKEYVPVVEETTKQTEATSSKKKKQNKNRGKKKR</sequence>
<dbReference type="HOGENOM" id="CLU_104695_1_0_1"/>
<dbReference type="KEGG" id="tdl:TDEL_0A02250"/>
<dbReference type="OrthoDB" id="5419752at2759"/>
<protein>
    <recommendedName>
        <fullName evidence="2">SRP9 domain-containing protein</fullName>
    </recommendedName>
</protein>
<dbReference type="PANTHER" id="PTHR12834:SF12">
    <property type="entry name" value="SIGNAL RECOGNITION PARTICLE 9 KDA PROTEIN"/>
    <property type="match status" value="1"/>
</dbReference>
<feature type="region of interest" description="Disordered" evidence="1">
    <location>
        <begin position="130"/>
        <end position="155"/>
    </location>
</feature>
<dbReference type="InterPro" id="IPR039432">
    <property type="entry name" value="SRP9_dom"/>
</dbReference>
<dbReference type="Pfam" id="PF05486">
    <property type="entry name" value="SRP9-21"/>
    <property type="match status" value="1"/>
</dbReference>
<dbReference type="GO" id="GO:0006614">
    <property type="term" value="P:SRP-dependent cotranslational protein targeting to membrane"/>
    <property type="evidence" value="ECO:0007669"/>
    <property type="project" value="EnsemblFungi"/>
</dbReference>
<reference evidence="3 4" key="1">
    <citation type="journal article" date="2011" name="Proc. Natl. Acad. Sci. U.S.A.">
        <title>Evolutionary erosion of yeast sex chromosomes by mating-type switching accidents.</title>
        <authorList>
            <person name="Gordon J.L."/>
            <person name="Armisen D."/>
            <person name="Proux-Wera E."/>
            <person name="Oheigeartaigh S.S."/>
            <person name="Byrne K.P."/>
            <person name="Wolfe K.H."/>
        </authorList>
    </citation>
    <scope>NUCLEOTIDE SEQUENCE [LARGE SCALE GENOMIC DNA]</scope>
    <source>
        <strain evidence="4">ATCC 10662 / CBS 1146 / NBRC 0425 / NCYC 2629 / NRRL Y-866</strain>
    </source>
</reference>
<dbReference type="PANTHER" id="PTHR12834">
    <property type="entry name" value="SIGNAL RECOGNITION PARTICLE 9 KDA PROTEIN"/>
    <property type="match status" value="1"/>
</dbReference>
<evidence type="ECO:0000256" key="1">
    <source>
        <dbReference type="SAM" id="MobiDB-lite"/>
    </source>
</evidence>
<proteinExistence type="predicted"/>
<dbReference type="InParanoid" id="G8ZLR3"/>